<evidence type="ECO:0000313" key="2">
    <source>
        <dbReference type="EMBL" id="AIS53228.1"/>
    </source>
</evidence>
<dbReference type="STRING" id="2325.TKV_c20950"/>
<reference evidence="3" key="1">
    <citation type="journal article" date="2015" name="Genome Announc.">
        <title>Whole-Genome Sequences of 80 Environmental and Clinical Isolates of Burkholderia pseudomallei.</title>
        <authorList>
            <person name="Johnson S.L."/>
            <person name="Baker A.L."/>
            <person name="Chain P.S."/>
            <person name="Currie B.J."/>
            <person name="Daligault H.E."/>
            <person name="Davenport K.W."/>
            <person name="Davis C.B."/>
            <person name="Inglis T.J."/>
            <person name="Kaestli M."/>
            <person name="Koren S."/>
            <person name="Mayo M."/>
            <person name="Merritt A.J."/>
            <person name="Price E.P."/>
            <person name="Sarovich D.S."/>
            <person name="Warner J."/>
            <person name="Rosovitz M.J."/>
        </authorList>
    </citation>
    <scope>NUCLEOTIDE SEQUENCE [LARGE SCALE GENOMIC DNA]</scope>
    <source>
        <strain evidence="3">DSM 2030</strain>
    </source>
</reference>
<proteinExistence type="predicted"/>
<keyword evidence="3" id="KW-1185">Reference proteome</keyword>
<feature type="compositionally biased region" description="Acidic residues" evidence="1">
    <location>
        <begin position="51"/>
        <end position="63"/>
    </location>
</feature>
<feature type="region of interest" description="Disordered" evidence="1">
    <location>
        <begin position="31"/>
        <end position="63"/>
    </location>
</feature>
<dbReference type="RefSeq" id="WP_049685846.1">
    <property type="nucleotide sequence ID" value="NZ_CP009170.1"/>
</dbReference>
<dbReference type="HOGENOM" id="CLU_2884455_0_0_9"/>
<dbReference type="OrthoDB" id="1726538at2"/>
<dbReference type="AlphaFoldDB" id="A0A097ATT5"/>
<name>A0A097ATT5_THEKI</name>
<dbReference type="Proteomes" id="UP000029669">
    <property type="component" value="Chromosome"/>
</dbReference>
<protein>
    <submittedName>
        <fullName evidence="2">Uncharacterized protein</fullName>
    </submittedName>
</protein>
<evidence type="ECO:0000256" key="1">
    <source>
        <dbReference type="SAM" id="MobiDB-lite"/>
    </source>
</evidence>
<gene>
    <name evidence="2" type="ORF">TKV_c20950</name>
</gene>
<dbReference type="EMBL" id="CP009170">
    <property type="protein sequence ID" value="AIS53228.1"/>
    <property type="molecule type" value="Genomic_DNA"/>
</dbReference>
<evidence type="ECO:0000313" key="3">
    <source>
        <dbReference type="Proteomes" id="UP000029669"/>
    </source>
</evidence>
<accession>A0A097ATT5</accession>
<feature type="compositionally biased region" description="Polar residues" evidence="1">
    <location>
        <begin position="39"/>
        <end position="50"/>
    </location>
</feature>
<dbReference type="KEGG" id="tki:TKV_c20950"/>
<organism evidence="2 3">
    <name type="scientific">Thermoanaerobacter kivui</name>
    <name type="common">Acetogenium kivui</name>
    <dbReference type="NCBI Taxonomy" id="2325"/>
    <lineage>
        <taxon>Bacteria</taxon>
        <taxon>Bacillati</taxon>
        <taxon>Bacillota</taxon>
        <taxon>Clostridia</taxon>
        <taxon>Thermoanaerobacterales</taxon>
        <taxon>Thermoanaerobacteraceae</taxon>
        <taxon>Thermoanaerobacter</taxon>
    </lineage>
</organism>
<sequence length="63" mass="7573">MYKSPRFFKGKLYKSVRGNFFEEEAYEEHDNKNLKEKSSFSSLLNQGDQQDLQEIEAEEYENE</sequence>